<keyword evidence="2" id="KW-1185">Reference proteome</keyword>
<evidence type="ECO:0000313" key="2">
    <source>
        <dbReference type="Proteomes" id="UP001066276"/>
    </source>
</evidence>
<accession>A0AAV7QB39</accession>
<dbReference type="AlphaFoldDB" id="A0AAV7QB39"/>
<dbReference type="EMBL" id="JANPWB010000010">
    <property type="protein sequence ID" value="KAJ1137766.1"/>
    <property type="molecule type" value="Genomic_DNA"/>
</dbReference>
<proteinExistence type="predicted"/>
<protein>
    <recommendedName>
        <fullName evidence="3">Secreted protein</fullName>
    </recommendedName>
</protein>
<evidence type="ECO:0008006" key="3">
    <source>
        <dbReference type="Google" id="ProtNLM"/>
    </source>
</evidence>
<gene>
    <name evidence="1" type="ORF">NDU88_004162</name>
</gene>
<reference evidence="1" key="1">
    <citation type="journal article" date="2022" name="bioRxiv">
        <title>Sequencing and chromosome-scale assembly of the giantPleurodeles waltlgenome.</title>
        <authorList>
            <person name="Brown T."/>
            <person name="Elewa A."/>
            <person name="Iarovenko S."/>
            <person name="Subramanian E."/>
            <person name="Araus A.J."/>
            <person name="Petzold A."/>
            <person name="Susuki M."/>
            <person name="Suzuki K.-i.T."/>
            <person name="Hayashi T."/>
            <person name="Toyoda A."/>
            <person name="Oliveira C."/>
            <person name="Osipova E."/>
            <person name="Leigh N.D."/>
            <person name="Simon A."/>
            <person name="Yun M.H."/>
        </authorList>
    </citation>
    <scope>NUCLEOTIDE SEQUENCE</scope>
    <source>
        <strain evidence="1">20211129_DDA</strain>
        <tissue evidence="1">Liver</tissue>
    </source>
</reference>
<organism evidence="1 2">
    <name type="scientific">Pleurodeles waltl</name>
    <name type="common">Iberian ribbed newt</name>
    <dbReference type="NCBI Taxonomy" id="8319"/>
    <lineage>
        <taxon>Eukaryota</taxon>
        <taxon>Metazoa</taxon>
        <taxon>Chordata</taxon>
        <taxon>Craniata</taxon>
        <taxon>Vertebrata</taxon>
        <taxon>Euteleostomi</taxon>
        <taxon>Amphibia</taxon>
        <taxon>Batrachia</taxon>
        <taxon>Caudata</taxon>
        <taxon>Salamandroidea</taxon>
        <taxon>Salamandridae</taxon>
        <taxon>Pleurodelinae</taxon>
        <taxon>Pleurodeles</taxon>
    </lineage>
</organism>
<name>A0AAV7QB39_PLEWA</name>
<sequence length="102" mass="10632">MWTGLLAAVPARAGRGAGGQTWRPVAASGGVWPGAELRRVQSGRADIVARGRSRRSVAGCGAAPGGYSATRSCRGPATRLVTVALPRRRHCWAPWLSWGLAA</sequence>
<evidence type="ECO:0000313" key="1">
    <source>
        <dbReference type="EMBL" id="KAJ1137766.1"/>
    </source>
</evidence>
<comment type="caution">
    <text evidence="1">The sequence shown here is derived from an EMBL/GenBank/DDBJ whole genome shotgun (WGS) entry which is preliminary data.</text>
</comment>
<dbReference type="Proteomes" id="UP001066276">
    <property type="component" value="Chromosome 6"/>
</dbReference>